<feature type="domain" description="HTH lysR-type" evidence="5">
    <location>
        <begin position="10"/>
        <end position="67"/>
    </location>
</feature>
<dbReference type="RefSeq" id="WP_188691109.1">
    <property type="nucleotide sequence ID" value="NZ_BMLS01000001.1"/>
</dbReference>
<dbReference type="CDD" id="cd08417">
    <property type="entry name" value="PBP2_Nitroaromatics_like"/>
    <property type="match status" value="1"/>
</dbReference>
<dbReference type="PANTHER" id="PTHR30118:SF15">
    <property type="entry name" value="TRANSCRIPTIONAL REGULATORY PROTEIN"/>
    <property type="match status" value="1"/>
</dbReference>
<dbReference type="PROSITE" id="PS50931">
    <property type="entry name" value="HTH_LYSR"/>
    <property type="match status" value="1"/>
</dbReference>
<dbReference type="SUPFAM" id="SSF53850">
    <property type="entry name" value="Periplasmic binding protein-like II"/>
    <property type="match status" value="1"/>
</dbReference>
<dbReference type="EMBL" id="BMLS01000001">
    <property type="protein sequence ID" value="GGO66241.1"/>
    <property type="molecule type" value="Genomic_DNA"/>
</dbReference>
<organism evidence="6 7">
    <name type="scientific">Bowmanella pacifica</name>
    <dbReference type="NCBI Taxonomy" id="502051"/>
    <lineage>
        <taxon>Bacteria</taxon>
        <taxon>Pseudomonadati</taxon>
        <taxon>Pseudomonadota</taxon>
        <taxon>Gammaproteobacteria</taxon>
        <taxon>Alteromonadales</taxon>
        <taxon>Alteromonadaceae</taxon>
        <taxon>Bowmanella</taxon>
    </lineage>
</organism>
<keyword evidence="4" id="KW-0804">Transcription</keyword>
<dbReference type="InterPro" id="IPR005119">
    <property type="entry name" value="LysR_subst-bd"/>
</dbReference>
<dbReference type="InterPro" id="IPR036390">
    <property type="entry name" value="WH_DNA-bd_sf"/>
</dbReference>
<dbReference type="InterPro" id="IPR036388">
    <property type="entry name" value="WH-like_DNA-bd_sf"/>
</dbReference>
<name>A0A918DHY8_9ALTE</name>
<reference evidence="6" key="1">
    <citation type="journal article" date="2014" name="Int. J. Syst. Evol. Microbiol.">
        <title>Complete genome sequence of Corynebacterium casei LMG S-19264T (=DSM 44701T), isolated from a smear-ripened cheese.</title>
        <authorList>
            <consortium name="US DOE Joint Genome Institute (JGI-PGF)"/>
            <person name="Walter F."/>
            <person name="Albersmeier A."/>
            <person name="Kalinowski J."/>
            <person name="Ruckert C."/>
        </authorList>
    </citation>
    <scope>NUCLEOTIDE SEQUENCE</scope>
    <source>
        <strain evidence="6">CGMCC 1.7086</strain>
    </source>
</reference>
<dbReference type="InterPro" id="IPR050389">
    <property type="entry name" value="LysR-type_TF"/>
</dbReference>
<accession>A0A918DHY8</accession>
<keyword evidence="3" id="KW-0238">DNA-binding</keyword>
<dbReference type="GO" id="GO:0003677">
    <property type="term" value="F:DNA binding"/>
    <property type="evidence" value="ECO:0007669"/>
    <property type="project" value="UniProtKB-KW"/>
</dbReference>
<comment type="similarity">
    <text evidence="1">Belongs to the LysR transcriptional regulatory family.</text>
</comment>
<dbReference type="SUPFAM" id="SSF46785">
    <property type="entry name" value="Winged helix' DNA-binding domain"/>
    <property type="match status" value="1"/>
</dbReference>
<protein>
    <submittedName>
        <fullName evidence="6">LysR family transcriptional regulator</fullName>
    </submittedName>
</protein>
<evidence type="ECO:0000259" key="5">
    <source>
        <dbReference type="PROSITE" id="PS50931"/>
    </source>
</evidence>
<dbReference type="AlphaFoldDB" id="A0A918DHY8"/>
<dbReference type="PRINTS" id="PR00039">
    <property type="entry name" value="HTHLYSR"/>
</dbReference>
<evidence type="ECO:0000313" key="7">
    <source>
        <dbReference type="Proteomes" id="UP000606935"/>
    </source>
</evidence>
<keyword evidence="2" id="KW-0805">Transcription regulation</keyword>
<evidence type="ECO:0000313" key="6">
    <source>
        <dbReference type="EMBL" id="GGO66241.1"/>
    </source>
</evidence>
<evidence type="ECO:0000256" key="3">
    <source>
        <dbReference type="ARBA" id="ARBA00023125"/>
    </source>
</evidence>
<reference evidence="6" key="2">
    <citation type="submission" date="2020-09" db="EMBL/GenBank/DDBJ databases">
        <authorList>
            <person name="Sun Q."/>
            <person name="Zhou Y."/>
        </authorList>
    </citation>
    <scope>NUCLEOTIDE SEQUENCE</scope>
    <source>
        <strain evidence="6">CGMCC 1.7086</strain>
    </source>
</reference>
<evidence type="ECO:0000256" key="2">
    <source>
        <dbReference type="ARBA" id="ARBA00023015"/>
    </source>
</evidence>
<dbReference type="InterPro" id="IPR037402">
    <property type="entry name" value="YidZ_PBP2"/>
</dbReference>
<dbReference type="Pfam" id="PF00126">
    <property type="entry name" value="HTH_1"/>
    <property type="match status" value="1"/>
</dbReference>
<dbReference type="Gene3D" id="1.10.10.10">
    <property type="entry name" value="Winged helix-like DNA-binding domain superfamily/Winged helix DNA-binding domain"/>
    <property type="match status" value="1"/>
</dbReference>
<dbReference type="InterPro" id="IPR000847">
    <property type="entry name" value="LysR_HTH_N"/>
</dbReference>
<proteinExistence type="inferred from homology"/>
<dbReference type="Gene3D" id="3.40.190.10">
    <property type="entry name" value="Periplasmic binding protein-like II"/>
    <property type="match status" value="2"/>
</dbReference>
<sequence>MQIIDRLGMIDLNLLPALNALLREKHVSRAAQKCNLSQSAMSRILAKLRSQFNDDLLVRAGNDYQLTPKAMEIELQLNELLPAIKQLGRSQGFSAASATQTIRIASTDMDVLLLADNIRDMQMQAPNLVLSFRPQSPDSCDRLISAELDFAITPLDNSRSGLHRQVLRTDTFVAVVEENSRLNSQNFDLVTYLSHKHGVFNVAENLIGRVDSALANIRQARNVTLRLPTFSQIPPLLKGSPLIFTLPESFAQYLATRYPIKILPLPFNIEPMKVYLYWHHRLHHSALHQWVRRVLLERSATQ</sequence>
<dbReference type="Proteomes" id="UP000606935">
    <property type="component" value="Unassembled WGS sequence"/>
</dbReference>
<comment type="caution">
    <text evidence="6">The sequence shown here is derived from an EMBL/GenBank/DDBJ whole genome shotgun (WGS) entry which is preliminary data.</text>
</comment>
<dbReference type="Pfam" id="PF03466">
    <property type="entry name" value="LysR_substrate"/>
    <property type="match status" value="1"/>
</dbReference>
<gene>
    <name evidence="6" type="ORF">GCM10010982_09970</name>
</gene>
<keyword evidence="7" id="KW-1185">Reference proteome</keyword>
<dbReference type="PANTHER" id="PTHR30118">
    <property type="entry name" value="HTH-TYPE TRANSCRIPTIONAL REGULATOR LEUO-RELATED"/>
    <property type="match status" value="1"/>
</dbReference>
<dbReference type="GO" id="GO:0003700">
    <property type="term" value="F:DNA-binding transcription factor activity"/>
    <property type="evidence" value="ECO:0007669"/>
    <property type="project" value="InterPro"/>
</dbReference>
<evidence type="ECO:0000256" key="4">
    <source>
        <dbReference type="ARBA" id="ARBA00023163"/>
    </source>
</evidence>
<evidence type="ECO:0000256" key="1">
    <source>
        <dbReference type="ARBA" id="ARBA00009437"/>
    </source>
</evidence>